<dbReference type="AlphaFoldDB" id="S9V5K3"/>
<comment type="caution">
    <text evidence="2">The sequence shown here is derived from an EMBL/GenBank/DDBJ whole genome shotgun (WGS) entry which is preliminary data.</text>
</comment>
<dbReference type="EMBL" id="ATMH01010072">
    <property type="protein sequence ID" value="EPY18155.1"/>
    <property type="molecule type" value="Genomic_DNA"/>
</dbReference>
<dbReference type="Proteomes" id="UP000015354">
    <property type="component" value="Unassembled WGS sequence"/>
</dbReference>
<evidence type="ECO:0000313" key="3">
    <source>
        <dbReference type="Proteomes" id="UP000015354"/>
    </source>
</evidence>
<evidence type="ECO:0000256" key="1">
    <source>
        <dbReference type="SAM" id="MobiDB-lite"/>
    </source>
</evidence>
<sequence length="81" mass="8943">MSTKEAQPGPVGTPQPHTHIAVYIHVRAVHARHHEGALSLSTSGSSTRMCGTTGSHGVSSADDVRDWDWRRMRPRRHHDAL</sequence>
<organism evidence="2 3">
    <name type="scientific">Strigomonas culicis</name>
    <dbReference type="NCBI Taxonomy" id="28005"/>
    <lineage>
        <taxon>Eukaryota</taxon>
        <taxon>Discoba</taxon>
        <taxon>Euglenozoa</taxon>
        <taxon>Kinetoplastea</taxon>
        <taxon>Metakinetoplastina</taxon>
        <taxon>Trypanosomatida</taxon>
        <taxon>Trypanosomatidae</taxon>
        <taxon>Strigomonadinae</taxon>
        <taxon>Strigomonas</taxon>
    </lineage>
</organism>
<feature type="compositionally biased region" description="Polar residues" evidence="1">
    <location>
        <begin position="48"/>
        <end position="58"/>
    </location>
</feature>
<keyword evidence="3" id="KW-1185">Reference proteome</keyword>
<reference evidence="2 3" key="1">
    <citation type="journal article" date="2013" name="PLoS ONE">
        <title>Predicting the Proteins of Angomonas deanei, Strigomonas culicis and Their Respective Endosymbionts Reveals New Aspects of the Trypanosomatidae Family.</title>
        <authorList>
            <person name="Motta M.C."/>
            <person name="Martins A.C."/>
            <person name="de Souza S.S."/>
            <person name="Catta-Preta C.M."/>
            <person name="Silva R."/>
            <person name="Klein C.C."/>
            <person name="de Almeida L.G."/>
            <person name="de Lima Cunha O."/>
            <person name="Ciapina L.P."/>
            <person name="Brocchi M."/>
            <person name="Colabardini A.C."/>
            <person name="de Araujo Lima B."/>
            <person name="Machado C.R."/>
            <person name="de Almeida Soares C.M."/>
            <person name="Probst C.M."/>
            <person name="de Menezes C.B."/>
            <person name="Thompson C.E."/>
            <person name="Bartholomeu D.C."/>
            <person name="Gradia D.F."/>
            <person name="Pavoni D.P."/>
            <person name="Grisard E.C."/>
            <person name="Fantinatti-Garboggini F."/>
            <person name="Marchini F.K."/>
            <person name="Rodrigues-Luiz G.F."/>
            <person name="Wagner G."/>
            <person name="Goldman G.H."/>
            <person name="Fietto J.L."/>
            <person name="Elias M.C."/>
            <person name="Goldman M.H."/>
            <person name="Sagot M.F."/>
            <person name="Pereira M."/>
            <person name="Stoco P.H."/>
            <person name="de Mendonca-Neto R.P."/>
            <person name="Teixeira S.M."/>
            <person name="Maciel T.E."/>
            <person name="de Oliveira Mendes T.A."/>
            <person name="Urmenyi T.P."/>
            <person name="de Souza W."/>
            <person name="Schenkman S."/>
            <person name="de Vasconcelos A.T."/>
        </authorList>
    </citation>
    <scope>NUCLEOTIDE SEQUENCE [LARGE SCALE GENOMIC DNA]</scope>
</reference>
<gene>
    <name evidence="2" type="ORF">STCU_10155</name>
</gene>
<accession>S9V5K3</accession>
<feature type="region of interest" description="Disordered" evidence="1">
    <location>
        <begin position="35"/>
        <end position="65"/>
    </location>
</feature>
<protein>
    <submittedName>
        <fullName evidence="2">Uncharacterized protein</fullName>
    </submittedName>
</protein>
<feature type="compositionally biased region" description="Low complexity" evidence="1">
    <location>
        <begin position="37"/>
        <end position="47"/>
    </location>
</feature>
<proteinExistence type="predicted"/>
<name>S9V5K3_9TRYP</name>
<evidence type="ECO:0000313" key="2">
    <source>
        <dbReference type="EMBL" id="EPY18155.1"/>
    </source>
</evidence>